<dbReference type="Gene3D" id="3.30.160.60">
    <property type="entry name" value="Classic Zinc Finger"/>
    <property type="match status" value="1"/>
</dbReference>
<proteinExistence type="predicted"/>
<keyword evidence="1" id="KW-0175">Coiled coil</keyword>
<organism evidence="2">
    <name type="scientific">Hokovirus HKV1</name>
    <dbReference type="NCBI Taxonomy" id="1977638"/>
    <lineage>
        <taxon>Viruses</taxon>
        <taxon>Varidnaviria</taxon>
        <taxon>Bamfordvirae</taxon>
        <taxon>Nucleocytoviricota</taxon>
        <taxon>Megaviricetes</taxon>
        <taxon>Imitervirales</taxon>
        <taxon>Mimiviridae</taxon>
        <taxon>Klosneuvirinae</taxon>
        <taxon>Hokovirus</taxon>
    </lineage>
</organism>
<name>A0A1V0SFS7_9VIRU</name>
<evidence type="ECO:0000256" key="1">
    <source>
        <dbReference type="SAM" id="Coils"/>
    </source>
</evidence>
<accession>A0A1V0SFS7</accession>
<evidence type="ECO:0000313" key="2">
    <source>
        <dbReference type="EMBL" id="ARF10570.1"/>
    </source>
</evidence>
<reference evidence="2" key="1">
    <citation type="journal article" date="2017" name="Science">
        <title>Giant viruses with an expanded complement of translation system components.</title>
        <authorList>
            <person name="Schulz F."/>
            <person name="Yutin N."/>
            <person name="Ivanova N.N."/>
            <person name="Ortega D.R."/>
            <person name="Lee T.K."/>
            <person name="Vierheilig J."/>
            <person name="Daims H."/>
            <person name="Horn M."/>
            <person name="Wagner M."/>
            <person name="Jensen G.J."/>
            <person name="Kyrpides N.C."/>
            <person name="Koonin E.V."/>
            <person name="Woyke T."/>
        </authorList>
    </citation>
    <scope>NUCLEOTIDE SEQUENCE</scope>
    <source>
        <strain evidence="2">HKV1</strain>
    </source>
</reference>
<gene>
    <name evidence="2" type="ORF">Hokovirus_2_97</name>
</gene>
<feature type="coiled-coil region" evidence="1">
    <location>
        <begin position="32"/>
        <end position="136"/>
    </location>
</feature>
<dbReference type="EMBL" id="KY684104">
    <property type="protein sequence ID" value="ARF10570.1"/>
    <property type="molecule type" value="Genomic_DNA"/>
</dbReference>
<sequence>MDKYHCNYCNFYAPTLSKFQRHNKTLKHLQNINNAEQKKDNTNNKKIKVLSRTNNNKKYLELEEKLKLTEEKLRNAKKKNKILQVKLNKISEEKNKILEDKMKFLEGMIQNKDEKLQNKDDTYNSLVNQAMQLKNNGKYKQINVTILNCASNEVNPLDNIDFNDILEKYIINTNKINLDKLPKKICALKNCDGNCNKKYICPSKHIIPKKMMSLWNQTNNSNLCSDYITNAIVNYYKETDNAKLLPIINTDTSRNTYFLKIKNGIENEWINDKKGLKFTSIVIEPFINYIISLLSDFDNELTKNILNNKVILSLNAYTYFEDQLKELEKYKPTKESKLNEYEEQRKIYLEYLNIFKNYKDSALMKDISDILDICIEHCIHIYDQYIKKNLQINNEKVLISHIINCFNKATFINTILTNISPHFHKTHENILDIIK</sequence>
<protein>
    <submittedName>
        <fullName evidence="2">Uncharacterized protein</fullName>
    </submittedName>
</protein>